<accession>A0A0E9UAZ2</accession>
<organism evidence="1">
    <name type="scientific">Anguilla anguilla</name>
    <name type="common">European freshwater eel</name>
    <name type="synonym">Muraena anguilla</name>
    <dbReference type="NCBI Taxonomy" id="7936"/>
    <lineage>
        <taxon>Eukaryota</taxon>
        <taxon>Metazoa</taxon>
        <taxon>Chordata</taxon>
        <taxon>Craniata</taxon>
        <taxon>Vertebrata</taxon>
        <taxon>Euteleostomi</taxon>
        <taxon>Actinopterygii</taxon>
        <taxon>Neopterygii</taxon>
        <taxon>Teleostei</taxon>
        <taxon>Anguilliformes</taxon>
        <taxon>Anguillidae</taxon>
        <taxon>Anguilla</taxon>
    </lineage>
</organism>
<dbReference type="EMBL" id="GBXM01045523">
    <property type="protein sequence ID" value="JAH63054.1"/>
    <property type="molecule type" value="Transcribed_RNA"/>
</dbReference>
<sequence>MNRFYGLHSKFSCMEMYNDNEGILFYSVLI</sequence>
<reference evidence="1" key="1">
    <citation type="submission" date="2014-11" db="EMBL/GenBank/DDBJ databases">
        <authorList>
            <person name="Amaro Gonzalez C."/>
        </authorList>
    </citation>
    <scope>NUCLEOTIDE SEQUENCE</scope>
</reference>
<protein>
    <submittedName>
        <fullName evidence="1">Uncharacterized protein</fullName>
    </submittedName>
</protein>
<name>A0A0E9UAZ2_ANGAN</name>
<proteinExistence type="predicted"/>
<dbReference type="AlphaFoldDB" id="A0A0E9UAZ2"/>
<evidence type="ECO:0000313" key="1">
    <source>
        <dbReference type="EMBL" id="JAH63054.1"/>
    </source>
</evidence>
<reference evidence="1" key="2">
    <citation type="journal article" date="2015" name="Fish Shellfish Immunol.">
        <title>Early steps in the European eel (Anguilla anguilla)-Vibrio vulnificus interaction in the gills: Role of the RtxA13 toxin.</title>
        <authorList>
            <person name="Callol A."/>
            <person name="Pajuelo D."/>
            <person name="Ebbesson L."/>
            <person name="Teles M."/>
            <person name="MacKenzie S."/>
            <person name="Amaro C."/>
        </authorList>
    </citation>
    <scope>NUCLEOTIDE SEQUENCE</scope>
</reference>